<dbReference type="InterPro" id="IPR036398">
    <property type="entry name" value="CA_dom_sf"/>
</dbReference>
<dbReference type="EC" id="4.2.1.1" evidence="2"/>
<feature type="domain" description="Alpha-carbonic anhydrase" evidence="8">
    <location>
        <begin position="26"/>
        <end position="251"/>
    </location>
</feature>
<keyword evidence="10" id="KW-1185">Reference proteome</keyword>
<evidence type="ECO:0000256" key="6">
    <source>
        <dbReference type="ARBA" id="ARBA00048348"/>
    </source>
</evidence>
<dbReference type="AlphaFoldDB" id="A0A9X7R7W8"/>
<evidence type="ECO:0000256" key="2">
    <source>
        <dbReference type="ARBA" id="ARBA00012925"/>
    </source>
</evidence>
<dbReference type="GO" id="GO:0008270">
    <property type="term" value="F:zinc ion binding"/>
    <property type="evidence" value="ECO:0007669"/>
    <property type="project" value="InterPro"/>
</dbReference>
<dbReference type="EMBL" id="CP043626">
    <property type="protein sequence ID" value="QEY75175.1"/>
    <property type="molecule type" value="Genomic_DNA"/>
</dbReference>
<evidence type="ECO:0000256" key="7">
    <source>
        <dbReference type="SAM" id="SignalP"/>
    </source>
</evidence>
<comment type="similarity">
    <text evidence="1">Belongs to the alpha-carbonic anhydrase family.</text>
</comment>
<keyword evidence="5" id="KW-0456">Lyase</keyword>
<dbReference type="Gene3D" id="3.10.200.10">
    <property type="entry name" value="Alpha carbonic anhydrase"/>
    <property type="match status" value="1"/>
</dbReference>
<dbReference type="Proteomes" id="UP000326659">
    <property type="component" value="Chromosome"/>
</dbReference>
<keyword evidence="4" id="KW-0862">Zinc</keyword>
<name>A0A9X7R7W8_PSEDE</name>
<gene>
    <name evidence="9" type="ORF">F1C79_28070</name>
</gene>
<evidence type="ECO:0000256" key="3">
    <source>
        <dbReference type="ARBA" id="ARBA00022723"/>
    </source>
</evidence>
<proteinExistence type="inferred from homology"/>
<comment type="catalytic activity">
    <reaction evidence="6">
        <text>hydrogencarbonate + H(+) = CO2 + H2O</text>
        <dbReference type="Rhea" id="RHEA:10748"/>
        <dbReference type="ChEBI" id="CHEBI:15377"/>
        <dbReference type="ChEBI" id="CHEBI:15378"/>
        <dbReference type="ChEBI" id="CHEBI:16526"/>
        <dbReference type="ChEBI" id="CHEBI:17544"/>
        <dbReference type="EC" id="4.2.1.1"/>
    </reaction>
</comment>
<dbReference type="OrthoDB" id="5327615at2"/>
<evidence type="ECO:0000256" key="4">
    <source>
        <dbReference type="ARBA" id="ARBA00022833"/>
    </source>
</evidence>
<dbReference type="InterPro" id="IPR001148">
    <property type="entry name" value="CA_dom"/>
</dbReference>
<dbReference type="PANTHER" id="PTHR18952">
    <property type="entry name" value="CARBONIC ANHYDRASE"/>
    <property type="match status" value="1"/>
</dbReference>
<sequence length="251" mass="28036">MRLIPRITYLLAPLCLALSTAHATDAHWSYSGDQGPAHWGEEGSALCAKGTEQSPINVEKSKVEPKKAPSTDLALHYSKTPLKLINNGHTIQASIEGGDTLIYKGTEYQLLQFHFHTPSEHQFNHQSYPMEMHLVNQDKNGHLLVLGLMIKQGQANKQLAQLWKQLPAKEGEEAAITAKLAPNLAKLLPTSSHHLFYHGSLTTPPCTEGVQWVLFENPIEMSKQQIEQFHKLFPDNHRPTQTATGREVDED</sequence>
<evidence type="ECO:0000313" key="9">
    <source>
        <dbReference type="EMBL" id="QEY75175.1"/>
    </source>
</evidence>
<dbReference type="InterPro" id="IPR041891">
    <property type="entry name" value="Alpha_CA_prokaryot-like"/>
</dbReference>
<evidence type="ECO:0000256" key="5">
    <source>
        <dbReference type="ARBA" id="ARBA00023239"/>
    </source>
</evidence>
<protein>
    <recommendedName>
        <fullName evidence="2">carbonic anhydrase</fullName>
        <ecNumber evidence="2">4.2.1.1</ecNumber>
    </recommendedName>
</protein>
<dbReference type="PROSITE" id="PS51144">
    <property type="entry name" value="ALPHA_CA_2"/>
    <property type="match status" value="1"/>
</dbReference>
<dbReference type="RefSeq" id="WP_081520756.1">
    <property type="nucleotide sequence ID" value="NZ_CP043626.1"/>
</dbReference>
<dbReference type="KEGG" id="pden:F1C79_28070"/>
<accession>A0A9X7R7W8</accession>
<evidence type="ECO:0000256" key="1">
    <source>
        <dbReference type="ARBA" id="ARBA00010718"/>
    </source>
</evidence>
<evidence type="ECO:0000313" key="10">
    <source>
        <dbReference type="Proteomes" id="UP000326659"/>
    </source>
</evidence>
<dbReference type="SMART" id="SM01057">
    <property type="entry name" value="Carb_anhydrase"/>
    <property type="match status" value="1"/>
</dbReference>
<dbReference type="InterPro" id="IPR023561">
    <property type="entry name" value="Carbonic_anhydrase_a-class"/>
</dbReference>
<dbReference type="CDD" id="cd03124">
    <property type="entry name" value="alpha_CA_prokaryotic_like"/>
    <property type="match status" value="1"/>
</dbReference>
<keyword evidence="7" id="KW-0732">Signal</keyword>
<dbReference type="Pfam" id="PF00194">
    <property type="entry name" value="Carb_anhydrase"/>
    <property type="match status" value="1"/>
</dbReference>
<dbReference type="PANTHER" id="PTHR18952:SF265">
    <property type="entry name" value="CARBONIC ANHYDRASE"/>
    <property type="match status" value="1"/>
</dbReference>
<organism evidence="9 10">
    <name type="scientific">Pseudomonas denitrificans</name>
    <dbReference type="NCBI Taxonomy" id="43306"/>
    <lineage>
        <taxon>Bacteria</taxon>
        <taxon>Pseudomonadati</taxon>
        <taxon>Pseudomonadota</taxon>
        <taxon>Gammaproteobacteria</taxon>
        <taxon>Pseudomonadales</taxon>
        <taxon>Pseudomonadaceae</taxon>
        <taxon>Halopseudomonas</taxon>
    </lineage>
</organism>
<reference evidence="9 10" key="1">
    <citation type="submission" date="2019-09" db="EMBL/GenBank/DDBJ databases">
        <title>Prosopis cineraria nodule microbiome.</title>
        <authorList>
            <person name="Chaluvadi S.R."/>
            <person name="Ali R."/>
            <person name="Wang X."/>
        </authorList>
    </citation>
    <scope>NUCLEOTIDE SEQUENCE [LARGE SCALE GENOMIC DNA]</scope>
    <source>
        <strain evidence="9 10">BG1</strain>
    </source>
</reference>
<feature type="chain" id="PRO_5040778285" description="carbonic anhydrase" evidence="7">
    <location>
        <begin position="24"/>
        <end position="251"/>
    </location>
</feature>
<feature type="signal peptide" evidence="7">
    <location>
        <begin position="1"/>
        <end position="23"/>
    </location>
</feature>
<dbReference type="GO" id="GO:0004089">
    <property type="term" value="F:carbonate dehydratase activity"/>
    <property type="evidence" value="ECO:0007669"/>
    <property type="project" value="UniProtKB-EC"/>
</dbReference>
<keyword evidence="3" id="KW-0479">Metal-binding</keyword>
<evidence type="ECO:0000259" key="8">
    <source>
        <dbReference type="PROSITE" id="PS51144"/>
    </source>
</evidence>
<dbReference type="SUPFAM" id="SSF51069">
    <property type="entry name" value="Carbonic anhydrase"/>
    <property type="match status" value="1"/>
</dbReference>